<organism evidence="9 10">
    <name type="scientific">Candidatus Segetimicrobium genomatis</name>
    <dbReference type="NCBI Taxonomy" id="2569760"/>
    <lineage>
        <taxon>Bacteria</taxon>
        <taxon>Bacillati</taxon>
        <taxon>Candidatus Sysuimicrobiota</taxon>
        <taxon>Candidatus Sysuimicrobiia</taxon>
        <taxon>Candidatus Sysuimicrobiales</taxon>
        <taxon>Candidatus Segetimicrobiaceae</taxon>
        <taxon>Candidatus Segetimicrobium</taxon>
    </lineage>
</organism>
<name>A0A537KB31_9BACT</name>
<evidence type="ECO:0000256" key="5">
    <source>
        <dbReference type="ARBA" id="ARBA00022692"/>
    </source>
</evidence>
<dbReference type="SUPFAM" id="SSF82693">
    <property type="entry name" value="Multidrug efflux transporter AcrB pore domain, PN1, PN2, PC1 and PC2 subdomains"/>
    <property type="match status" value="4"/>
</dbReference>
<sequence length="1044" mass="110747">MNPCAPFIRRPVMTGVLSAALVIFGAVAYRHLPVSELPNIDYPTIAVFANLPGASARVMAASVAAPLERRFSSIPGLTSMSSGSTIGSSVITLQFALTRNIDAAAQDVQTAISQSIDRLPAGMPTPPVLAKINPGDYGILYLALTSETLPLTKLDEYARTRVAERIAQVPGVAQVGRIGTYEYAARVYVNPYALSARGLTLDAISEAIRRNNSSLPTGTLHAGARTYTVESDGQLVTADAYNRLIVADRNGAPVHLSDIGYALDGIEEDRQLTTFSESGPGEPLLRPAVWLSVRRQPGANTVAVAEQVRALLPELTRRAPGDTALHLLFDRADFIRACIVDVERTLLAAVALVVAVMFLFLRSLRATLITALTLPVSLIGTVAAMRVLGFSLDNLSLMALTLSVGFVVDDAVVVLENIARYREQGQPPLAAALTGSREIVFTVVSMTLSLAAVFIPLFFMGGITGRLFGEFAATVAIAILISGAVSLTLTPMLCSRLLGEPRGFAARLSGPARGFERIRDAYVASLGWAVEHWRAMLAVSALMLALTVWLFAEVPKGFIPAEDTGLVIALTRAPEGTTFERLNALEQQVAETVQRNPAVAAVLSNAGQGFNETGGHNVGVLFMGLKPRGARAPAGEVRQQLRAAVASISGLQVFVENPSAVNLGTTGGNAQYQFVLQSSATEVLYAVAPEFERRMAELAGLRDVSSDLELNNPQLRVVIHREAAAALGVTAQQVQSALEAAYGGQQISTIYGDVSQYWVLLQLAPRYQTDSDALSALYLQGAKGSLVPLRAVADVTPGVGPLKINHSGQLPSVALSFNLEPGVSLGEVTPRIEALARATLPPDVSGAFAGNVQAFQESMAGMPLLLGLTILIIYLVLAMLYEHLGHPLTILTALPLAMVGALLSLIAFRQELNIFSFVGLIMLVGLVKKNGIIMVDFALQLRREHGLTPRAAIIEACRIRFRPIMMTTAAAILGTLPIALGLGNGAEARRALGIAAVGGLVLSQLLTLYITPAFYVAMERLSMVVVGGRPLAAAACPERNPAHE</sequence>
<dbReference type="Gene3D" id="3.30.2090.10">
    <property type="entry name" value="Multidrug efflux transporter AcrB TolC docking domain, DN and DC subdomains"/>
    <property type="match status" value="2"/>
</dbReference>
<dbReference type="Proteomes" id="UP000318509">
    <property type="component" value="Unassembled WGS sequence"/>
</dbReference>
<dbReference type="InterPro" id="IPR027463">
    <property type="entry name" value="AcrB_DN_DC_subdom"/>
</dbReference>
<keyword evidence="3" id="KW-1003">Cell membrane</keyword>
<dbReference type="AlphaFoldDB" id="A0A537KB31"/>
<reference evidence="9 10" key="1">
    <citation type="journal article" date="2019" name="Nat. Microbiol.">
        <title>Mediterranean grassland soil C-N compound turnover is dependent on rainfall and depth, and is mediated by genomically divergent microorganisms.</title>
        <authorList>
            <person name="Diamond S."/>
            <person name="Andeer P.F."/>
            <person name="Li Z."/>
            <person name="Crits-Christoph A."/>
            <person name="Burstein D."/>
            <person name="Anantharaman K."/>
            <person name="Lane K.R."/>
            <person name="Thomas B.C."/>
            <person name="Pan C."/>
            <person name="Northen T.R."/>
            <person name="Banfield J.F."/>
        </authorList>
    </citation>
    <scope>NUCLEOTIDE SEQUENCE [LARGE SCALE GENOMIC DNA]</scope>
    <source>
        <strain evidence="9">NP_3</strain>
    </source>
</reference>
<feature type="transmembrane region" description="Helical" evidence="8">
    <location>
        <begin position="12"/>
        <end position="32"/>
    </location>
</feature>
<dbReference type="PRINTS" id="PR00702">
    <property type="entry name" value="ACRIFLAVINRP"/>
</dbReference>
<keyword evidence="2" id="KW-0813">Transport</keyword>
<evidence type="ECO:0000256" key="7">
    <source>
        <dbReference type="ARBA" id="ARBA00023136"/>
    </source>
</evidence>
<evidence type="ECO:0000256" key="2">
    <source>
        <dbReference type="ARBA" id="ARBA00022448"/>
    </source>
</evidence>
<dbReference type="InterPro" id="IPR001036">
    <property type="entry name" value="Acrflvin-R"/>
</dbReference>
<keyword evidence="7 8" id="KW-0472">Membrane</keyword>
<feature type="transmembrane region" description="Helical" evidence="8">
    <location>
        <begin position="992"/>
        <end position="1017"/>
    </location>
</feature>
<evidence type="ECO:0000256" key="6">
    <source>
        <dbReference type="ARBA" id="ARBA00022989"/>
    </source>
</evidence>
<dbReference type="FunFam" id="1.20.1640.10:FF:000001">
    <property type="entry name" value="Efflux pump membrane transporter"/>
    <property type="match status" value="1"/>
</dbReference>
<dbReference type="EMBL" id="VBAK01000044">
    <property type="protein sequence ID" value="TMI92971.1"/>
    <property type="molecule type" value="Genomic_DNA"/>
</dbReference>
<evidence type="ECO:0000256" key="4">
    <source>
        <dbReference type="ARBA" id="ARBA00022519"/>
    </source>
</evidence>
<feature type="transmembrane region" description="Helical" evidence="8">
    <location>
        <begin position="959"/>
        <end position="980"/>
    </location>
</feature>
<evidence type="ECO:0000256" key="8">
    <source>
        <dbReference type="SAM" id="Phobius"/>
    </source>
</evidence>
<feature type="transmembrane region" description="Helical" evidence="8">
    <location>
        <begin position="860"/>
        <end position="881"/>
    </location>
</feature>
<dbReference type="Gene3D" id="3.30.70.1430">
    <property type="entry name" value="Multidrug efflux transporter AcrB pore domain"/>
    <property type="match status" value="2"/>
</dbReference>
<evidence type="ECO:0000256" key="3">
    <source>
        <dbReference type="ARBA" id="ARBA00022475"/>
    </source>
</evidence>
<feature type="transmembrane region" description="Helical" evidence="8">
    <location>
        <begin position="914"/>
        <end position="939"/>
    </location>
</feature>
<keyword evidence="5 8" id="KW-0812">Transmembrane</keyword>
<evidence type="ECO:0000313" key="9">
    <source>
        <dbReference type="EMBL" id="TMI92971.1"/>
    </source>
</evidence>
<dbReference type="GO" id="GO:0005886">
    <property type="term" value="C:plasma membrane"/>
    <property type="evidence" value="ECO:0007669"/>
    <property type="project" value="UniProtKB-SubCell"/>
</dbReference>
<dbReference type="PANTHER" id="PTHR32063">
    <property type="match status" value="1"/>
</dbReference>
<comment type="subcellular location">
    <subcellularLocation>
        <location evidence="1">Cell membrane</location>
        <topology evidence="1">Multi-pass membrane protein</topology>
    </subcellularLocation>
</comment>
<evidence type="ECO:0000313" key="10">
    <source>
        <dbReference type="Proteomes" id="UP000318509"/>
    </source>
</evidence>
<feature type="transmembrane region" description="Helical" evidence="8">
    <location>
        <begin position="345"/>
        <end position="361"/>
    </location>
</feature>
<dbReference type="GO" id="GO:0042910">
    <property type="term" value="F:xenobiotic transmembrane transporter activity"/>
    <property type="evidence" value="ECO:0007669"/>
    <property type="project" value="TreeGrafter"/>
</dbReference>
<dbReference type="SUPFAM" id="SSF82714">
    <property type="entry name" value="Multidrug efflux transporter AcrB TolC docking domain, DN and DC subdomains"/>
    <property type="match status" value="2"/>
</dbReference>
<feature type="transmembrane region" description="Helical" evidence="8">
    <location>
        <begin position="439"/>
        <end position="459"/>
    </location>
</feature>
<feature type="transmembrane region" description="Helical" evidence="8">
    <location>
        <begin position="888"/>
        <end position="908"/>
    </location>
</feature>
<feature type="transmembrane region" description="Helical" evidence="8">
    <location>
        <begin position="535"/>
        <end position="552"/>
    </location>
</feature>
<accession>A0A537KB31</accession>
<gene>
    <name evidence="9" type="ORF">E6H00_01960</name>
</gene>
<evidence type="ECO:0000256" key="1">
    <source>
        <dbReference type="ARBA" id="ARBA00004651"/>
    </source>
</evidence>
<feature type="transmembrane region" description="Helical" evidence="8">
    <location>
        <begin position="368"/>
        <end position="389"/>
    </location>
</feature>
<keyword evidence="4" id="KW-0997">Cell inner membrane</keyword>
<dbReference type="Pfam" id="PF00873">
    <property type="entry name" value="ACR_tran"/>
    <property type="match status" value="1"/>
</dbReference>
<keyword evidence="6 8" id="KW-1133">Transmembrane helix</keyword>
<dbReference type="Gene3D" id="1.20.1640.10">
    <property type="entry name" value="Multidrug efflux transporter AcrB transmembrane domain"/>
    <property type="match status" value="2"/>
</dbReference>
<dbReference type="PANTHER" id="PTHR32063:SF21">
    <property type="entry name" value="MULTIDRUG RESISTANCE PROTEIN MDTB"/>
    <property type="match status" value="1"/>
</dbReference>
<comment type="caution">
    <text evidence="9">The sequence shown here is derived from an EMBL/GenBank/DDBJ whole genome shotgun (WGS) entry which is preliminary data.</text>
</comment>
<dbReference type="Gene3D" id="3.30.70.1440">
    <property type="entry name" value="Multidrug efflux transporter AcrB pore domain"/>
    <property type="match status" value="1"/>
</dbReference>
<dbReference type="SUPFAM" id="SSF82866">
    <property type="entry name" value="Multidrug efflux transporter AcrB transmembrane domain"/>
    <property type="match status" value="2"/>
</dbReference>
<protein>
    <submittedName>
        <fullName evidence="9">Efflux RND transporter permease subunit</fullName>
    </submittedName>
</protein>
<dbReference type="Gene3D" id="3.30.70.1320">
    <property type="entry name" value="Multidrug efflux transporter AcrB pore domain like"/>
    <property type="match status" value="1"/>
</dbReference>
<feature type="transmembrane region" description="Helical" evidence="8">
    <location>
        <begin position="471"/>
        <end position="494"/>
    </location>
</feature>
<proteinExistence type="predicted"/>